<feature type="transmembrane region" description="Helical" evidence="2">
    <location>
        <begin position="154"/>
        <end position="177"/>
    </location>
</feature>
<feature type="domain" description="Phosphatidic acid phosphatase type 2/haloperoxidase" evidence="3">
    <location>
        <begin position="116"/>
        <end position="231"/>
    </location>
</feature>
<dbReference type="CDD" id="cd03392">
    <property type="entry name" value="PAP2_like_2"/>
    <property type="match status" value="1"/>
</dbReference>
<feature type="region of interest" description="Disordered" evidence="1">
    <location>
        <begin position="242"/>
        <end position="262"/>
    </location>
</feature>
<dbReference type="STRING" id="953739.SVEN_0734"/>
<feature type="compositionally biased region" description="Gly residues" evidence="1">
    <location>
        <begin position="242"/>
        <end position="252"/>
    </location>
</feature>
<keyword evidence="2" id="KW-0812">Transmembrane</keyword>
<gene>
    <name evidence="4" type="ordered locus">SVEN_0734</name>
</gene>
<dbReference type="EMBL" id="FR845719">
    <property type="protein sequence ID" value="CCA54021.1"/>
    <property type="molecule type" value="Genomic_DNA"/>
</dbReference>
<dbReference type="SMART" id="SM00014">
    <property type="entry name" value="acidPPc"/>
    <property type="match status" value="1"/>
</dbReference>
<protein>
    <submittedName>
        <fullName evidence="4">Putative integral membrane protein</fullName>
    </submittedName>
</protein>
<evidence type="ECO:0000256" key="1">
    <source>
        <dbReference type="SAM" id="MobiDB-lite"/>
    </source>
</evidence>
<dbReference type="PANTHER" id="PTHR14969">
    <property type="entry name" value="SPHINGOSINE-1-PHOSPHATE PHOSPHOHYDROLASE"/>
    <property type="match status" value="1"/>
</dbReference>
<keyword evidence="2" id="KW-1133">Transmembrane helix</keyword>
<dbReference type="HOGENOM" id="CLU_072573_3_1_11"/>
<proteinExistence type="predicted"/>
<sequence>MAVTARTPVESHAAARAGSAEDRPGPLVGQDRPMLTSAVISGALAVLLLVLVAVGWEPLLSFDRAVAEALHRDAVAEPGLTGLQRFLSDWVWDPWTMRALAAATVVLLWWKRERRLALWVAATSLLAVGLQQGLKTLVGRDRPQWSDPVDSARFAAFPSGHAMTATVTCGLLLWVLALRWRDEWRGWGALTGVALVSVLGVGWTRVYLGVHWPTDVLGGWLLGWCCVAVAVLTYRRSERRGSGAGARAGETGGPRSRMEGTE</sequence>
<dbReference type="Gene3D" id="1.20.144.10">
    <property type="entry name" value="Phosphatidic acid phosphatase type 2/haloperoxidase"/>
    <property type="match status" value="1"/>
</dbReference>
<keyword evidence="2" id="KW-0472">Membrane</keyword>
<dbReference type="SUPFAM" id="SSF48317">
    <property type="entry name" value="Acid phosphatase/Vanadium-dependent haloperoxidase"/>
    <property type="match status" value="1"/>
</dbReference>
<dbReference type="KEGG" id="sve:SVEN_0734"/>
<feature type="transmembrane region" description="Helical" evidence="2">
    <location>
        <begin position="116"/>
        <end position="134"/>
    </location>
</feature>
<evidence type="ECO:0000256" key="2">
    <source>
        <dbReference type="SAM" id="Phobius"/>
    </source>
</evidence>
<dbReference type="Pfam" id="PF01569">
    <property type="entry name" value="PAP2"/>
    <property type="match status" value="1"/>
</dbReference>
<feature type="transmembrane region" description="Helical" evidence="2">
    <location>
        <begin position="189"/>
        <end position="210"/>
    </location>
</feature>
<feature type="transmembrane region" description="Helical" evidence="2">
    <location>
        <begin position="35"/>
        <end position="56"/>
    </location>
</feature>
<dbReference type="InterPro" id="IPR000326">
    <property type="entry name" value="PAP2/HPO"/>
</dbReference>
<organism evidence="4 5">
    <name type="scientific">Streptomyces venezuelae (strain ATCC 10712 / CBS 650.69 / DSM 40230 / JCM 4526 / NBRC 13096 / PD 04745)</name>
    <dbReference type="NCBI Taxonomy" id="953739"/>
    <lineage>
        <taxon>Bacteria</taxon>
        <taxon>Bacillati</taxon>
        <taxon>Actinomycetota</taxon>
        <taxon>Actinomycetes</taxon>
        <taxon>Kitasatosporales</taxon>
        <taxon>Streptomycetaceae</taxon>
        <taxon>Streptomyces</taxon>
    </lineage>
</organism>
<feature type="region of interest" description="Disordered" evidence="1">
    <location>
        <begin position="1"/>
        <end position="27"/>
    </location>
</feature>
<dbReference type="PATRIC" id="fig|953739.5.peg.2781"/>
<keyword evidence="5" id="KW-1185">Reference proteome</keyword>
<name>F2R9S1_STRVP</name>
<dbReference type="AlphaFoldDB" id="F2R9S1"/>
<accession>F2R9S1</accession>
<dbReference type="eggNOG" id="COG0671">
    <property type="taxonomic scope" value="Bacteria"/>
</dbReference>
<evidence type="ECO:0000259" key="3">
    <source>
        <dbReference type="SMART" id="SM00014"/>
    </source>
</evidence>
<dbReference type="InterPro" id="IPR036938">
    <property type="entry name" value="PAP2/HPO_sf"/>
</dbReference>
<evidence type="ECO:0000313" key="5">
    <source>
        <dbReference type="Proteomes" id="UP000006854"/>
    </source>
</evidence>
<dbReference type="PANTHER" id="PTHR14969:SF13">
    <property type="entry name" value="AT30094P"/>
    <property type="match status" value="1"/>
</dbReference>
<feature type="transmembrane region" description="Helical" evidence="2">
    <location>
        <begin position="216"/>
        <end position="234"/>
    </location>
</feature>
<dbReference type="Proteomes" id="UP000006854">
    <property type="component" value="Chromosome"/>
</dbReference>
<evidence type="ECO:0000313" key="4">
    <source>
        <dbReference type="EMBL" id="CCA54021.1"/>
    </source>
</evidence>
<feature type="transmembrane region" description="Helical" evidence="2">
    <location>
        <begin position="90"/>
        <end position="109"/>
    </location>
</feature>
<reference evidence="4 5" key="1">
    <citation type="journal article" date="2011" name="BMC Genomics">
        <title>Genome-wide analysis of the role of GlnR in Streptomyces venezuelae provides new insights into global nitrogen regulation in actinomycetes.</title>
        <authorList>
            <person name="Pullan S.T."/>
            <person name="Bibb M.J."/>
            <person name="Merrick M."/>
        </authorList>
    </citation>
    <scope>NUCLEOTIDE SEQUENCE [LARGE SCALE GENOMIC DNA]</scope>
    <source>
        <strain evidence="4">ATCC 10712</strain>
    </source>
</reference>